<dbReference type="EMBL" id="QGTL01000005">
    <property type="protein sequence ID" value="PWV74995.1"/>
    <property type="molecule type" value="Genomic_DNA"/>
</dbReference>
<comment type="caution">
    <text evidence="1">The sequence shown here is derived from an EMBL/GenBank/DDBJ whole genome shotgun (WGS) entry which is preliminary data.</text>
</comment>
<dbReference type="RefSeq" id="WP_110038374.1">
    <property type="nucleotide sequence ID" value="NZ_QGTL01000005.1"/>
</dbReference>
<dbReference type="GO" id="GO:0016705">
    <property type="term" value="F:oxidoreductase activity, acting on paired donors, with incorporation or reduction of molecular oxygen"/>
    <property type="evidence" value="ECO:0007669"/>
    <property type="project" value="InterPro"/>
</dbReference>
<name>A0A317NIR2_9NOCA</name>
<reference evidence="1 2" key="1">
    <citation type="submission" date="2018-05" db="EMBL/GenBank/DDBJ databases">
        <title>Genomic Encyclopedia of Type Strains, Phase IV (KMG-IV): sequencing the most valuable type-strain genomes for metagenomic binning, comparative biology and taxonomic classification.</title>
        <authorList>
            <person name="Goeker M."/>
        </authorList>
    </citation>
    <scope>NUCLEOTIDE SEQUENCE [LARGE SCALE GENOMIC DNA]</scope>
    <source>
        <strain evidence="1 2">DSM 44717</strain>
    </source>
</reference>
<dbReference type="InterPro" id="IPR036661">
    <property type="entry name" value="Luciferase-like_sf"/>
</dbReference>
<dbReference type="Proteomes" id="UP000246410">
    <property type="component" value="Unassembled WGS sequence"/>
</dbReference>
<keyword evidence="2" id="KW-1185">Reference proteome</keyword>
<sequence>MPAPLTALGYGELGVPVESDRLRFERLADSVGIINALLRGERVEATEPHYANTGTTLLPRRHARCRC</sequence>
<organism evidence="1 2">
    <name type="scientific">Nocardia neocaledoniensis</name>
    <dbReference type="NCBI Taxonomy" id="236511"/>
    <lineage>
        <taxon>Bacteria</taxon>
        <taxon>Bacillati</taxon>
        <taxon>Actinomycetota</taxon>
        <taxon>Actinomycetes</taxon>
        <taxon>Mycobacteriales</taxon>
        <taxon>Nocardiaceae</taxon>
        <taxon>Nocardia</taxon>
    </lineage>
</organism>
<dbReference type="SUPFAM" id="SSF51679">
    <property type="entry name" value="Bacterial luciferase-like"/>
    <property type="match status" value="1"/>
</dbReference>
<gene>
    <name evidence="1" type="ORF">DFR69_10561</name>
</gene>
<accession>A0A317NIR2</accession>
<protein>
    <submittedName>
        <fullName evidence="1">Uncharacterized protein</fullName>
    </submittedName>
</protein>
<evidence type="ECO:0000313" key="1">
    <source>
        <dbReference type="EMBL" id="PWV74995.1"/>
    </source>
</evidence>
<evidence type="ECO:0000313" key="2">
    <source>
        <dbReference type="Proteomes" id="UP000246410"/>
    </source>
</evidence>
<dbReference type="AlphaFoldDB" id="A0A317NIR2"/>
<proteinExistence type="predicted"/>